<evidence type="ECO:0000313" key="10">
    <source>
        <dbReference type="Proteomes" id="UP000663852"/>
    </source>
</evidence>
<dbReference type="InterPro" id="IPR011614">
    <property type="entry name" value="Catalase_core"/>
</dbReference>
<dbReference type="SUPFAM" id="SSF56634">
    <property type="entry name" value="Heme-dependent catalase-like"/>
    <property type="match status" value="1"/>
</dbReference>
<proteinExistence type="inferred from homology"/>
<evidence type="ECO:0000256" key="6">
    <source>
        <dbReference type="ARBA" id="ARBA00023004"/>
    </source>
</evidence>
<evidence type="ECO:0000313" key="9">
    <source>
        <dbReference type="EMBL" id="CAF1402390.1"/>
    </source>
</evidence>
<dbReference type="GO" id="GO:0005777">
    <property type="term" value="C:peroxisome"/>
    <property type="evidence" value="ECO:0007669"/>
    <property type="project" value="TreeGrafter"/>
</dbReference>
<dbReference type="GO" id="GO:0004096">
    <property type="term" value="F:catalase activity"/>
    <property type="evidence" value="ECO:0007669"/>
    <property type="project" value="UniProtKB-EC"/>
</dbReference>
<dbReference type="Pfam" id="PF00199">
    <property type="entry name" value="Catalase"/>
    <property type="match status" value="1"/>
</dbReference>
<dbReference type="InterPro" id="IPR020835">
    <property type="entry name" value="Catalase_sf"/>
</dbReference>
<sequence>MSRQNVPDRVVHAKGIGAFGVFEATDDISDVCKAKVFKVGQKTRVLARFSLGPDSSGPVDTIHEARGFAVKMYTDEGIWDLVTTSSPVFFIRNPILFPELARALKRNPQTNMKDPNVYWNFIANHVETVHQIIMINSDRGVPDSFRFINGYGAHTFKMINNKNEYVWVKFHFRCDQCIRSGGTRKVKLMPGEHPTLSEADLSEAIAAKNYPSWTLYIQVMTDEQAKLCPFNAFDMTKIFSHKLYPLRKVGKLILNENPTNYASQIEQAAFTPANLPPGIDVSPDQILRMRISAYIDAQQRRLGPNSRLIPVNNPETNHNFRKVHPDSLNNEQAVAKHNAHAGPGNMPFEDDFYQPRNFYRHVLDSQGRAHLINNIARSLSQCTDKNVIQRTLNLLSNVDIDFGRALTTKVNG</sequence>
<evidence type="ECO:0000256" key="2">
    <source>
        <dbReference type="ARBA" id="ARBA00022559"/>
    </source>
</evidence>
<dbReference type="GO" id="GO:0046872">
    <property type="term" value="F:metal ion binding"/>
    <property type="evidence" value="ECO:0007669"/>
    <property type="project" value="UniProtKB-KW"/>
</dbReference>
<reference evidence="9" key="1">
    <citation type="submission" date="2021-02" db="EMBL/GenBank/DDBJ databases">
        <authorList>
            <person name="Nowell W R."/>
        </authorList>
    </citation>
    <scope>NUCLEOTIDE SEQUENCE</scope>
</reference>
<dbReference type="InterPro" id="IPR010582">
    <property type="entry name" value="Catalase_immune_responsive"/>
</dbReference>
<protein>
    <recommendedName>
        <fullName evidence="8">Catalase core domain-containing protein</fullName>
    </recommendedName>
</protein>
<dbReference type="InterPro" id="IPR018028">
    <property type="entry name" value="Catalase"/>
</dbReference>
<keyword evidence="7" id="KW-0376">Hydrogen peroxide</keyword>
<comment type="caution">
    <text evidence="9">The sequence shown here is derived from an EMBL/GenBank/DDBJ whole genome shotgun (WGS) entry which is preliminary data.</text>
</comment>
<dbReference type="GO" id="GO:0005739">
    <property type="term" value="C:mitochondrion"/>
    <property type="evidence" value="ECO:0007669"/>
    <property type="project" value="TreeGrafter"/>
</dbReference>
<dbReference type="Gene3D" id="2.40.180.10">
    <property type="entry name" value="Catalase core domain"/>
    <property type="match status" value="1"/>
</dbReference>
<dbReference type="PANTHER" id="PTHR11465">
    <property type="entry name" value="CATALASE"/>
    <property type="match status" value="1"/>
</dbReference>
<keyword evidence="2" id="KW-0575">Peroxidase</keyword>
<keyword evidence="5" id="KW-0560">Oxidoreductase</keyword>
<dbReference type="GO" id="GO:0042744">
    <property type="term" value="P:hydrogen peroxide catabolic process"/>
    <property type="evidence" value="ECO:0007669"/>
    <property type="project" value="UniProtKB-KW"/>
</dbReference>
<dbReference type="Pfam" id="PF06628">
    <property type="entry name" value="Catalase-rel"/>
    <property type="match status" value="1"/>
</dbReference>
<keyword evidence="4" id="KW-0479">Metal-binding</keyword>
<keyword evidence="3" id="KW-0349">Heme</keyword>
<evidence type="ECO:0000259" key="8">
    <source>
        <dbReference type="SMART" id="SM01060"/>
    </source>
</evidence>
<accession>A0A815KZY7</accession>
<dbReference type="GO" id="GO:0042542">
    <property type="term" value="P:response to hydrogen peroxide"/>
    <property type="evidence" value="ECO:0007669"/>
    <property type="project" value="TreeGrafter"/>
</dbReference>
<comment type="similarity">
    <text evidence="1">Belongs to the catalase family.</text>
</comment>
<dbReference type="GO" id="GO:0020037">
    <property type="term" value="F:heme binding"/>
    <property type="evidence" value="ECO:0007669"/>
    <property type="project" value="InterPro"/>
</dbReference>
<evidence type="ECO:0000256" key="7">
    <source>
        <dbReference type="ARBA" id="ARBA00023324"/>
    </source>
</evidence>
<dbReference type="Proteomes" id="UP000663852">
    <property type="component" value="Unassembled WGS sequence"/>
</dbReference>
<evidence type="ECO:0000256" key="1">
    <source>
        <dbReference type="ARBA" id="ARBA00005329"/>
    </source>
</evidence>
<keyword evidence="6" id="KW-0408">Iron</keyword>
<evidence type="ECO:0000256" key="5">
    <source>
        <dbReference type="ARBA" id="ARBA00023002"/>
    </source>
</evidence>
<dbReference type="SMART" id="SM01060">
    <property type="entry name" value="Catalase"/>
    <property type="match status" value="1"/>
</dbReference>
<dbReference type="PRINTS" id="PR00067">
    <property type="entry name" value="CATALASE"/>
</dbReference>
<evidence type="ECO:0000256" key="3">
    <source>
        <dbReference type="ARBA" id="ARBA00022617"/>
    </source>
</evidence>
<evidence type="ECO:0000256" key="4">
    <source>
        <dbReference type="ARBA" id="ARBA00022723"/>
    </source>
</evidence>
<gene>
    <name evidence="9" type="ORF">EDS130_LOCUS36104</name>
</gene>
<dbReference type="AlphaFoldDB" id="A0A815KZY7"/>
<name>A0A815KZY7_ADIRI</name>
<feature type="domain" description="Catalase core" evidence="8">
    <location>
        <begin position="2"/>
        <end position="344"/>
    </location>
</feature>
<dbReference type="OrthoDB" id="6880011at2759"/>
<organism evidence="9 10">
    <name type="scientific">Adineta ricciae</name>
    <name type="common">Rotifer</name>
    <dbReference type="NCBI Taxonomy" id="249248"/>
    <lineage>
        <taxon>Eukaryota</taxon>
        <taxon>Metazoa</taxon>
        <taxon>Spiralia</taxon>
        <taxon>Gnathifera</taxon>
        <taxon>Rotifera</taxon>
        <taxon>Eurotatoria</taxon>
        <taxon>Bdelloidea</taxon>
        <taxon>Adinetida</taxon>
        <taxon>Adinetidae</taxon>
        <taxon>Adineta</taxon>
    </lineage>
</organism>
<dbReference type="EMBL" id="CAJNOJ010000329">
    <property type="protein sequence ID" value="CAF1402390.1"/>
    <property type="molecule type" value="Genomic_DNA"/>
</dbReference>
<dbReference type="PANTHER" id="PTHR11465:SF9">
    <property type="entry name" value="CATALASE"/>
    <property type="match status" value="1"/>
</dbReference>
<dbReference type="PROSITE" id="PS51402">
    <property type="entry name" value="CATALASE_3"/>
    <property type="match status" value="1"/>
</dbReference>